<organism evidence="2">
    <name type="scientific">mine drainage metagenome</name>
    <dbReference type="NCBI Taxonomy" id="410659"/>
    <lineage>
        <taxon>unclassified sequences</taxon>
        <taxon>metagenomes</taxon>
        <taxon>ecological metagenomes</taxon>
    </lineage>
</organism>
<sequence>MYERRSLLLTTNLEFSRWPDVFGDPVMTSALLDRLTHRAHLVALSGESYRFRQARDRVQQGESSQMAAQAVSGV</sequence>
<feature type="domain" description="IstB-like ATP-binding" evidence="1">
    <location>
        <begin position="2"/>
        <end position="55"/>
    </location>
</feature>
<evidence type="ECO:0000313" key="2">
    <source>
        <dbReference type="EMBL" id="EQD31497.1"/>
    </source>
</evidence>
<proteinExistence type="predicted"/>
<dbReference type="Pfam" id="PF01695">
    <property type="entry name" value="IstB_IS21"/>
    <property type="match status" value="1"/>
</dbReference>
<comment type="caution">
    <text evidence="2">The sequence shown here is derived from an EMBL/GenBank/DDBJ whole genome shotgun (WGS) entry which is preliminary data.</text>
</comment>
<dbReference type="Gene3D" id="3.40.50.300">
    <property type="entry name" value="P-loop containing nucleotide triphosphate hydrolases"/>
    <property type="match status" value="1"/>
</dbReference>
<gene>
    <name evidence="2" type="ORF">B1A_19911</name>
</gene>
<accession>T0YI19</accession>
<reference evidence="2" key="2">
    <citation type="journal article" date="2014" name="ISME J.">
        <title>Microbial stratification in low pH oxic and suboxic macroscopic growths along an acid mine drainage.</title>
        <authorList>
            <person name="Mendez-Garcia C."/>
            <person name="Mesa V."/>
            <person name="Sprenger R.R."/>
            <person name="Richter M."/>
            <person name="Diez M.S."/>
            <person name="Solano J."/>
            <person name="Bargiela R."/>
            <person name="Golyshina O.V."/>
            <person name="Manteca A."/>
            <person name="Ramos J.L."/>
            <person name="Gallego J.R."/>
            <person name="Llorente I."/>
            <person name="Martins Dos Santos V.A."/>
            <person name="Jensen O.N."/>
            <person name="Pelaez A.I."/>
            <person name="Sanchez J."/>
            <person name="Ferrer M."/>
        </authorList>
    </citation>
    <scope>NUCLEOTIDE SEQUENCE</scope>
</reference>
<keyword evidence="2" id="KW-0067">ATP-binding</keyword>
<dbReference type="InterPro" id="IPR002611">
    <property type="entry name" value="IstB_ATP-bd"/>
</dbReference>
<protein>
    <submittedName>
        <fullName evidence="2">IstB-like ATP-binding protein domain protein</fullName>
    </submittedName>
</protein>
<dbReference type="GO" id="GO:0005524">
    <property type="term" value="F:ATP binding"/>
    <property type="evidence" value="ECO:0007669"/>
    <property type="project" value="UniProtKB-KW"/>
</dbReference>
<evidence type="ECO:0000259" key="1">
    <source>
        <dbReference type="Pfam" id="PF01695"/>
    </source>
</evidence>
<name>T0YI19_9ZZZZ</name>
<dbReference type="EMBL" id="AUZX01014691">
    <property type="protein sequence ID" value="EQD31497.1"/>
    <property type="molecule type" value="Genomic_DNA"/>
</dbReference>
<dbReference type="AlphaFoldDB" id="T0YI19"/>
<reference evidence="2" key="1">
    <citation type="submission" date="2013-08" db="EMBL/GenBank/DDBJ databases">
        <authorList>
            <person name="Mendez C."/>
            <person name="Richter M."/>
            <person name="Ferrer M."/>
            <person name="Sanchez J."/>
        </authorList>
    </citation>
    <scope>NUCLEOTIDE SEQUENCE</scope>
</reference>
<dbReference type="InterPro" id="IPR027417">
    <property type="entry name" value="P-loop_NTPase"/>
</dbReference>
<keyword evidence="2" id="KW-0547">Nucleotide-binding</keyword>